<gene>
    <name evidence="1" type="ORF">EVAR_29542_1</name>
</gene>
<dbReference type="EMBL" id="BGZK01000554">
    <property type="protein sequence ID" value="GBP49929.1"/>
    <property type="molecule type" value="Genomic_DNA"/>
</dbReference>
<comment type="caution">
    <text evidence="1">The sequence shown here is derived from an EMBL/GenBank/DDBJ whole genome shotgun (WGS) entry which is preliminary data.</text>
</comment>
<sequence>MTQTRTINQVTDRHIRTGPRAAGDAPRRTPLGYLFTALQVFIFNDVCTFPVWAQACARPTSKSDYSTTNVPLIAYACLFGAAAGNRVSRAGPPAPAAFLPDALRASASLLSVRGRRRSPAIRQFFDDLHYLATFSSRATVYHS</sequence>
<evidence type="ECO:0000313" key="1">
    <source>
        <dbReference type="EMBL" id="GBP49929.1"/>
    </source>
</evidence>
<keyword evidence="2" id="KW-1185">Reference proteome</keyword>
<organism evidence="1 2">
    <name type="scientific">Eumeta variegata</name>
    <name type="common">Bagworm moth</name>
    <name type="synonym">Eumeta japonica</name>
    <dbReference type="NCBI Taxonomy" id="151549"/>
    <lineage>
        <taxon>Eukaryota</taxon>
        <taxon>Metazoa</taxon>
        <taxon>Ecdysozoa</taxon>
        <taxon>Arthropoda</taxon>
        <taxon>Hexapoda</taxon>
        <taxon>Insecta</taxon>
        <taxon>Pterygota</taxon>
        <taxon>Neoptera</taxon>
        <taxon>Endopterygota</taxon>
        <taxon>Lepidoptera</taxon>
        <taxon>Glossata</taxon>
        <taxon>Ditrysia</taxon>
        <taxon>Tineoidea</taxon>
        <taxon>Psychidae</taxon>
        <taxon>Oiketicinae</taxon>
        <taxon>Eumeta</taxon>
    </lineage>
</organism>
<name>A0A4C1WHT5_EUMVA</name>
<evidence type="ECO:0000313" key="2">
    <source>
        <dbReference type="Proteomes" id="UP000299102"/>
    </source>
</evidence>
<dbReference type="AlphaFoldDB" id="A0A4C1WHT5"/>
<accession>A0A4C1WHT5</accession>
<proteinExistence type="predicted"/>
<reference evidence="1 2" key="1">
    <citation type="journal article" date="2019" name="Commun. Biol.">
        <title>The bagworm genome reveals a unique fibroin gene that provides high tensile strength.</title>
        <authorList>
            <person name="Kono N."/>
            <person name="Nakamura H."/>
            <person name="Ohtoshi R."/>
            <person name="Tomita M."/>
            <person name="Numata K."/>
            <person name="Arakawa K."/>
        </authorList>
    </citation>
    <scope>NUCLEOTIDE SEQUENCE [LARGE SCALE GENOMIC DNA]</scope>
</reference>
<dbReference type="Proteomes" id="UP000299102">
    <property type="component" value="Unassembled WGS sequence"/>
</dbReference>
<protein>
    <submittedName>
        <fullName evidence="1">Uncharacterized protein</fullName>
    </submittedName>
</protein>